<feature type="region of interest" description="Disordered" evidence="1">
    <location>
        <begin position="1"/>
        <end position="29"/>
    </location>
</feature>
<name>A0A0F8YSE2_9ZZZZ</name>
<dbReference type="AlphaFoldDB" id="A0A0F8YSE2"/>
<accession>A0A0F8YSE2</accession>
<reference evidence="2" key="1">
    <citation type="journal article" date="2015" name="Nature">
        <title>Complex archaea that bridge the gap between prokaryotes and eukaryotes.</title>
        <authorList>
            <person name="Spang A."/>
            <person name="Saw J.H."/>
            <person name="Jorgensen S.L."/>
            <person name="Zaremba-Niedzwiedzka K."/>
            <person name="Martijn J."/>
            <person name="Lind A.E."/>
            <person name="van Eijk R."/>
            <person name="Schleper C."/>
            <person name="Guy L."/>
            <person name="Ettema T.J."/>
        </authorList>
    </citation>
    <scope>NUCLEOTIDE SEQUENCE</scope>
</reference>
<protein>
    <submittedName>
        <fullName evidence="2">Uncharacterized protein</fullName>
    </submittedName>
</protein>
<proteinExistence type="predicted"/>
<comment type="caution">
    <text evidence="2">The sequence shown here is derived from an EMBL/GenBank/DDBJ whole genome shotgun (WGS) entry which is preliminary data.</text>
</comment>
<sequence length="79" mass="8797">MSKDDTAKEALGTPMPVGSDEMRPVGRGLKPLSTIQMKLHVRRDDLERELKTVNEVITVLRTSPETERILLLITEAGVL</sequence>
<organism evidence="2">
    <name type="scientific">marine sediment metagenome</name>
    <dbReference type="NCBI Taxonomy" id="412755"/>
    <lineage>
        <taxon>unclassified sequences</taxon>
        <taxon>metagenomes</taxon>
        <taxon>ecological metagenomes</taxon>
    </lineage>
</organism>
<gene>
    <name evidence="2" type="ORF">LCGC14_2860840</name>
</gene>
<dbReference type="EMBL" id="LAZR01055284">
    <property type="protein sequence ID" value="KKK76715.1"/>
    <property type="molecule type" value="Genomic_DNA"/>
</dbReference>
<evidence type="ECO:0000313" key="2">
    <source>
        <dbReference type="EMBL" id="KKK76715.1"/>
    </source>
</evidence>
<evidence type="ECO:0000256" key="1">
    <source>
        <dbReference type="SAM" id="MobiDB-lite"/>
    </source>
</evidence>